<name>A0A087SGV8_AUXPR</name>
<dbReference type="KEGG" id="apro:F751_1841"/>
<sequence>MRGSREQLTHIFLAVAASESRPRVVGRVVPNTPEVPSTALQPDERVVRRASPGAGKIRGVP</sequence>
<organism evidence="1 2">
    <name type="scientific">Auxenochlorella protothecoides</name>
    <name type="common">Green microalga</name>
    <name type="synonym">Chlorella protothecoides</name>
    <dbReference type="NCBI Taxonomy" id="3075"/>
    <lineage>
        <taxon>Eukaryota</taxon>
        <taxon>Viridiplantae</taxon>
        <taxon>Chlorophyta</taxon>
        <taxon>core chlorophytes</taxon>
        <taxon>Trebouxiophyceae</taxon>
        <taxon>Chlorellales</taxon>
        <taxon>Chlorellaceae</taxon>
        <taxon>Auxenochlorella</taxon>
    </lineage>
</organism>
<dbReference type="RefSeq" id="XP_011397850.1">
    <property type="nucleotide sequence ID" value="XM_011399548.1"/>
</dbReference>
<gene>
    <name evidence="1" type="ORF">F751_1841</name>
</gene>
<dbReference type="GeneID" id="23613232"/>
<proteinExistence type="predicted"/>
<reference evidence="1 2" key="1">
    <citation type="journal article" date="2014" name="BMC Genomics">
        <title>Oil accumulation mechanisms of the oleaginous microalga Chlorella protothecoides revealed through its genome, transcriptomes, and proteomes.</title>
        <authorList>
            <person name="Gao C."/>
            <person name="Wang Y."/>
            <person name="Shen Y."/>
            <person name="Yan D."/>
            <person name="He X."/>
            <person name="Dai J."/>
            <person name="Wu Q."/>
        </authorList>
    </citation>
    <scope>NUCLEOTIDE SEQUENCE [LARGE SCALE GENOMIC DNA]</scope>
    <source>
        <strain evidence="1 2">0710</strain>
    </source>
</reference>
<dbReference type="EMBL" id="KL662111">
    <property type="protein sequence ID" value="KFM24962.1"/>
    <property type="molecule type" value="Genomic_DNA"/>
</dbReference>
<dbReference type="Proteomes" id="UP000028924">
    <property type="component" value="Unassembled WGS sequence"/>
</dbReference>
<evidence type="ECO:0000313" key="2">
    <source>
        <dbReference type="Proteomes" id="UP000028924"/>
    </source>
</evidence>
<dbReference type="AlphaFoldDB" id="A0A087SGV8"/>
<keyword evidence="2" id="KW-1185">Reference proteome</keyword>
<accession>A0A087SGV8</accession>
<evidence type="ECO:0000313" key="1">
    <source>
        <dbReference type="EMBL" id="KFM24962.1"/>
    </source>
</evidence>
<protein>
    <submittedName>
        <fullName evidence="1">Uncharacterized protein</fullName>
    </submittedName>
</protein>